<dbReference type="RefSeq" id="WP_117945700.1">
    <property type="nucleotide sequence ID" value="NZ_JAPUAV010000006.1"/>
</dbReference>
<reference evidence="1" key="1">
    <citation type="submission" date="2022-12" db="EMBL/GenBank/DDBJ databases">
        <title>Development of a Multilocus Sequence Typing Scheme for Bacteroides fragilis Based on Whole Genome Sequencing Data and Clinical Application.</title>
        <authorList>
            <person name="Nielsen F.D."/>
            <person name="Justesen U.S."/>
        </authorList>
    </citation>
    <scope>NUCLEOTIDE SEQUENCE</scope>
    <source>
        <strain evidence="1">BF_BC_VIB_DK_2012_57</strain>
    </source>
</reference>
<dbReference type="Proteomes" id="UP001078742">
    <property type="component" value="Unassembled WGS sequence"/>
</dbReference>
<dbReference type="Pfam" id="PF13289">
    <property type="entry name" value="SIR2_2"/>
    <property type="match status" value="1"/>
</dbReference>
<comment type="caution">
    <text evidence="1">The sequence shown here is derived from an EMBL/GenBank/DDBJ whole genome shotgun (WGS) entry which is preliminary data.</text>
</comment>
<evidence type="ECO:0000313" key="2">
    <source>
        <dbReference type="Proteomes" id="UP001078742"/>
    </source>
</evidence>
<dbReference type="EMBL" id="JAPUAV010000006">
    <property type="protein sequence ID" value="MCZ2571862.1"/>
    <property type="molecule type" value="Genomic_DNA"/>
</dbReference>
<protein>
    <submittedName>
        <fullName evidence="1">SIR2 family protein</fullName>
    </submittedName>
</protein>
<dbReference type="SUPFAM" id="SSF52467">
    <property type="entry name" value="DHS-like NAD/FAD-binding domain"/>
    <property type="match status" value="1"/>
</dbReference>
<gene>
    <name evidence="1" type="ORF">O1420_10695</name>
</gene>
<dbReference type="InterPro" id="IPR029035">
    <property type="entry name" value="DHS-like_NAD/FAD-binding_dom"/>
</dbReference>
<sequence>MDKIYLYKTAVKSVSYDETHWYINGEPQPQKDGDGIAEFKSNASAESFRIIANDIVRYTSHFKNVAVLTAAGTSMENGENGGKTRTELWDSYKEEIEAIGNALMATEGCLKEKCSSIIQSKNIEDFLSFTILYEKLNGEIKDKNGDSLRNKLEKKIADACRLKLDVTNKHHQDFIRKLTARKPSEARVQLYTTNYDTLFEQAAQKMNYTIIDGFSFSYPRIFNGANFNHDIVFREHTRVKQEESFIPNVIQLFKLHGSIDWEKAGDNIYQKESTEHPCIIYPASEKYESSYEQPYFEMMSHLQTTLRKEGTLLIVAGFGFQDKHIQNAIKEAVFQNPNFHLLIVCYGMKKIAKKEENEKEEWIDSGITHQLVPEYVSEDGKVMPNVTVLFSKFKAFVENYPYNDSYNINLPKNQDEAI</sequence>
<dbReference type="AlphaFoldDB" id="A0A9Q4NW79"/>
<evidence type="ECO:0000313" key="1">
    <source>
        <dbReference type="EMBL" id="MCZ2571862.1"/>
    </source>
</evidence>
<organism evidence="1 2">
    <name type="scientific">Bacteroides fragilis</name>
    <dbReference type="NCBI Taxonomy" id="817"/>
    <lineage>
        <taxon>Bacteria</taxon>
        <taxon>Pseudomonadati</taxon>
        <taxon>Bacteroidota</taxon>
        <taxon>Bacteroidia</taxon>
        <taxon>Bacteroidales</taxon>
        <taxon>Bacteroidaceae</taxon>
        <taxon>Bacteroides</taxon>
    </lineage>
</organism>
<proteinExistence type="predicted"/>
<name>A0A9Q4NW79_BACFG</name>
<accession>A0A9Q4NW79</accession>